<evidence type="ECO:0000313" key="2">
    <source>
        <dbReference type="Proteomes" id="UP001378242"/>
    </source>
</evidence>
<dbReference type="Proteomes" id="UP001378242">
    <property type="component" value="Unassembled WGS sequence"/>
</dbReference>
<gene>
    <name evidence="1" type="ORF">V6243_00960</name>
</gene>
<name>A0ABU9GAX0_COBMA</name>
<evidence type="ECO:0008006" key="3">
    <source>
        <dbReference type="Google" id="ProtNLM"/>
    </source>
</evidence>
<comment type="caution">
    <text evidence="1">The sequence shown here is derived from an EMBL/GenBank/DDBJ whole genome shotgun (WGS) entry which is preliminary data.</text>
</comment>
<protein>
    <recommendedName>
        <fullName evidence="3">ABC transporter substrate-binding protein</fullName>
    </recommendedName>
</protein>
<sequence length="345" mass="37527">MSLLDSFPLTSRAQRLPLRRTLAAWCLAGGSLMLAQKASALEIGMPADAGVSASPAVVLEAESTLEDSLREPLTLTQFASADEVMKGLRDGTLDAAYLTPWNLKALAESGVPLRVLDGADLDDVSLVARDELIRYTKLFEPQEMLIRFLNDTTRAVRVVISDSDARSHLALKQWIEVKVGSSMQLVSPRSLEALEGDEYAGDAPKALINSRKMHAAFLGGDDASRLVALHPLSKDWLPRANMLDLPRMLLVSRADIADDALDAELQQLGQAHAAAQRTLHQEDPTKAAFMLKQEWPAQAGEAPSLPQVVHALNGNALAVSDMRQALNDWLGEQQANVTWPELQSE</sequence>
<accession>A0ABU9GAX0</accession>
<evidence type="ECO:0000313" key="1">
    <source>
        <dbReference type="EMBL" id="MEL0615380.1"/>
    </source>
</evidence>
<dbReference type="RefSeq" id="WP_341541635.1">
    <property type="nucleotide sequence ID" value="NZ_JBAKAP010000001.1"/>
</dbReference>
<dbReference type="Gene3D" id="3.40.190.10">
    <property type="entry name" value="Periplasmic binding protein-like II"/>
    <property type="match status" value="1"/>
</dbReference>
<organism evidence="1 2">
    <name type="scientific">Cobetia marina</name>
    <name type="common">Deleya marina</name>
    <dbReference type="NCBI Taxonomy" id="28258"/>
    <lineage>
        <taxon>Bacteria</taxon>
        <taxon>Pseudomonadati</taxon>
        <taxon>Pseudomonadota</taxon>
        <taxon>Gammaproteobacteria</taxon>
        <taxon>Oceanospirillales</taxon>
        <taxon>Halomonadaceae</taxon>
        <taxon>Cobetia</taxon>
    </lineage>
</organism>
<reference evidence="1 2" key="1">
    <citation type="submission" date="2024-02" db="EMBL/GenBank/DDBJ databases">
        <title>Bacteria isolated from the canopy kelp, Nereocystis luetkeana.</title>
        <authorList>
            <person name="Pfister C.A."/>
            <person name="Younker I.T."/>
            <person name="Light S.H."/>
        </authorList>
    </citation>
    <scope>NUCLEOTIDE SEQUENCE [LARGE SCALE GENOMIC DNA]</scope>
    <source>
        <strain evidence="1 2">TI.5.07</strain>
    </source>
</reference>
<keyword evidence="2" id="KW-1185">Reference proteome</keyword>
<dbReference type="EMBL" id="JBAKAP010000001">
    <property type="protein sequence ID" value="MEL0615380.1"/>
    <property type="molecule type" value="Genomic_DNA"/>
</dbReference>
<proteinExistence type="predicted"/>